<feature type="transmembrane region" description="Helical" evidence="12">
    <location>
        <begin position="547"/>
        <end position="568"/>
    </location>
</feature>
<evidence type="ECO:0000259" key="13">
    <source>
        <dbReference type="PROSITE" id="PS50048"/>
    </source>
</evidence>
<keyword evidence="2" id="KW-0479">Metal-binding</keyword>
<keyword evidence="12" id="KW-0812">Transmembrane</keyword>
<evidence type="ECO:0000256" key="5">
    <source>
        <dbReference type="ARBA" id="ARBA00022833"/>
    </source>
</evidence>
<dbReference type="GO" id="GO:0000785">
    <property type="term" value="C:chromatin"/>
    <property type="evidence" value="ECO:0007669"/>
    <property type="project" value="TreeGrafter"/>
</dbReference>
<dbReference type="InterPro" id="IPR007219">
    <property type="entry name" value="XnlR_reg_dom"/>
</dbReference>
<evidence type="ECO:0008006" key="17">
    <source>
        <dbReference type="Google" id="ProtNLM"/>
    </source>
</evidence>
<dbReference type="GO" id="GO:0006351">
    <property type="term" value="P:DNA-templated transcription"/>
    <property type="evidence" value="ECO:0007669"/>
    <property type="project" value="InterPro"/>
</dbReference>
<dbReference type="GO" id="GO:0000981">
    <property type="term" value="F:DNA-binding transcription factor activity, RNA polymerase II-specific"/>
    <property type="evidence" value="ECO:0007669"/>
    <property type="project" value="InterPro"/>
</dbReference>
<comment type="caution">
    <text evidence="15">The sequence shown here is derived from an EMBL/GenBank/DDBJ whole genome shotgun (WGS) entry which is preliminary data.</text>
</comment>
<gene>
    <name evidence="15" type="ORF">N7494_000969</name>
</gene>
<dbReference type="SUPFAM" id="SSF57667">
    <property type="entry name" value="beta-beta-alpha zinc fingers"/>
    <property type="match status" value="1"/>
</dbReference>
<comment type="subcellular location">
    <subcellularLocation>
        <location evidence="1">Nucleus</location>
    </subcellularLocation>
</comment>
<dbReference type="GO" id="GO:0008270">
    <property type="term" value="F:zinc ion binding"/>
    <property type="evidence" value="ECO:0007669"/>
    <property type="project" value="UniProtKB-KW"/>
</dbReference>
<evidence type="ECO:0000256" key="3">
    <source>
        <dbReference type="ARBA" id="ARBA00022737"/>
    </source>
</evidence>
<dbReference type="InterPro" id="IPR036236">
    <property type="entry name" value="Znf_C2H2_sf"/>
</dbReference>
<dbReference type="PROSITE" id="PS50157">
    <property type="entry name" value="ZINC_FINGER_C2H2_2"/>
    <property type="match status" value="2"/>
</dbReference>
<dbReference type="Pfam" id="PF04082">
    <property type="entry name" value="Fungal_trans"/>
    <property type="match status" value="1"/>
</dbReference>
<dbReference type="SMART" id="SM00355">
    <property type="entry name" value="ZnF_C2H2"/>
    <property type="match status" value="2"/>
</dbReference>
<dbReference type="CDD" id="cd12148">
    <property type="entry name" value="fungal_TF_MHR"/>
    <property type="match status" value="1"/>
</dbReference>
<evidence type="ECO:0000259" key="14">
    <source>
        <dbReference type="PROSITE" id="PS50157"/>
    </source>
</evidence>
<dbReference type="SMART" id="SM00066">
    <property type="entry name" value="GAL4"/>
    <property type="match status" value="1"/>
</dbReference>
<dbReference type="Gene3D" id="3.30.160.60">
    <property type="entry name" value="Classic Zinc Finger"/>
    <property type="match status" value="2"/>
</dbReference>
<feature type="domain" description="C2H2-type" evidence="14">
    <location>
        <begin position="8"/>
        <end position="35"/>
    </location>
</feature>
<keyword evidence="12" id="KW-0472">Membrane</keyword>
<evidence type="ECO:0000256" key="9">
    <source>
        <dbReference type="ARBA" id="ARBA00023242"/>
    </source>
</evidence>
<organism evidence="15 16">
    <name type="scientific">Penicillium frequentans</name>
    <dbReference type="NCBI Taxonomy" id="3151616"/>
    <lineage>
        <taxon>Eukaryota</taxon>
        <taxon>Fungi</taxon>
        <taxon>Dikarya</taxon>
        <taxon>Ascomycota</taxon>
        <taxon>Pezizomycotina</taxon>
        <taxon>Eurotiomycetes</taxon>
        <taxon>Eurotiomycetidae</taxon>
        <taxon>Eurotiales</taxon>
        <taxon>Aspergillaceae</taxon>
        <taxon>Penicillium</taxon>
    </lineage>
</organism>
<evidence type="ECO:0000256" key="10">
    <source>
        <dbReference type="PROSITE-ProRule" id="PRU00042"/>
    </source>
</evidence>
<dbReference type="InterPro" id="IPR036864">
    <property type="entry name" value="Zn2-C6_fun-type_DNA-bd_sf"/>
</dbReference>
<dbReference type="InterPro" id="IPR001138">
    <property type="entry name" value="Zn2Cys6_DnaBD"/>
</dbReference>
<keyword evidence="16" id="KW-1185">Reference proteome</keyword>
<keyword evidence="3" id="KW-0677">Repeat</keyword>
<dbReference type="PANTHER" id="PTHR40626:SF8">
    <property type="entry name" value="C2H2 FINGER DOMAIN TRANSCRIPTION FACTOR (EUROFUNG)-RELATED"/>
    <property type="match status" value="1"/>
</dbReference>
<evidence type="ECO:0000256" key="2">
    <source>
        <dbReference type="ARBA" id="ARBA00022723"/>
    </source>
</evidence>
<protein>
    <recommendedName>
        <fullName evidence="17">C2H2 finger domain protein</fullName>
    </recommendedName>
</protein>
<dbReference type="GO" id="GO:0000978">
    <property type="term" value="F:RNA polymerase II cis-regulatory region sequence-specific DNA binding"/>
    <property type="evidence" value="ECO:0007669"/>
    <property type="project" value="InterPro"/>
</dbReference>
<reference evidence="15 16" key="1">
    <citation type="journal article" date="2023" name="IMA Fungus">
        <title>Comparative genomic study of the Penicillium genus elucidates a diverse pangenome and 15 lateral gene transfer events.</title>
        <authorList>
            <person name="Petersen C."/>
            <person name="Sorensen T."/>
            <person name="Nielsen M.R."/>
            <person name="Sondergaard T.E."/>
            <person name="Sorensen J.L."/>
            <person name="Fitzpatrick D.A."/>
            <person name="Frisvad J.C."/>
            <person name="Nielsen K.L."/>
        </authorList>
    </citation>
    <scope>NUCLEOTIDE SEQUENCE [LARGE SCALE GENOMIC DNA]</scope>
    <source>
        <strain evidence="15 16">IBT 35679</strain>
    </source>
</reference>
<feature type="domain" description="C2H2-type" evidence="14">
    <location>
        <begin position="36"/>
        <end position="65"/>
    </location>
</feature>
<keyword evidence="8" id="KW-0804">Transcription</keyword>
<dbReference type="Proteomes" id="UP001220324">
    <property type="component" value="Unassembled WGS sequence"/>
</dbReference>
<sequence>MKPAEKHFRCTICQRGFTRIDHLKRHHLRHSGQKPYSCVFCNEAFARCDNLRDHYAECAQRGDRKIPETGQRGRRRHACLSCTSMKLRCDGESPCGACVKRGLDCNNERIGRSQHPGLDEGSPTTTTETYAEQSDRGSIKFLLNAGLDSFTEHFRLPPRNDRARNLILKEQEAQEDPAGVFPYDVPGNRPAYTPAMADPDPSTIQYFPNSFLDFFNTSFGEQKPVDDPYTGHTLPAGLPSTQDSHSTIIPDQAVFEPERPFAMALVQSILARAWTVPLDSKGQEEISANLNFLLTTARIRKFAALYFKFWQPSCPMIHLPSFDPETVSSPLLAAVVFMGAMYSTDQREVFVAKRVLDFAEMFIYSSQVYSAESEIASIFLGNRNTVDEGDDWVKFQNFLAGFIMVAAQYWAGNQTARARAMENRFGEVVKVARRLRLIKCRHMPHEQSNETLWIQTECRIRAISIVSLMDCAFYFYQNYPYRLTTSEMENDFPCEQSIFQAEHPFAEPNFRLSRNLTLYEAFQNLFARPQDSHVQTPDSMDLTVLDMFMLIHVLFAFINTHMMLVGFLGRHGEVIQLHQNSSNGKSTIPEDSLLSSIMIALNRWRDYWFALRSQTSNDEWASMGFYKNSYNFWLVSHLLVTKKDAVDVLMEMEVSCEDKLEKLKVLLQDETE</sequence>
<dbReference type="PROSITE" id="PS00028">
    <property type="entry name" value="ZINC_FINGER_C2H2_1"/>
    <property type="match status" value="1"/>
</dbReference>
<evidence type="ECO:0000256" key="11">
    <source>
        <dbReference type="SAM" id="MobiDB-lite"/>
    </source>
</evidence>
<dbReference type="EMBL" id="JAQIZZ010000001">
    <property type="protein sequence ID" value="KAJ5557054.1"/>
    <property type="molecule type" value="Genomic_DNA"/>
</dbReference>
<dbReference type="GO" id="GO:0005634">
    <property type="term" value="C:nucleus"/>
    <property type="evidence" value="ECO:0007669"/>
    <property type="project" value="UniProtKB-SubCell"/>
</dbReference>
<evidence type="ECO:0000313" key="16">
    <source>
        <dbReference type="Proteomes" id="UP001220324"/>
    </source>
</evidence>
<evidence type="ECO:0000256" key="1">
    <source>
        <dbReference type="ARBA" id="ARBA00004123"/>
    </source>
</evidence>
<accession>A0AAD6D779</accession>
<dbReference type="PROSITE" id="PS00463">
    <property type="entry name" value="ZN2_CY6_FUNGAL_1"/>
    <property type="match status" value="1"/>
</dbReference>
<keyword evidence="6" id="KW-0805">Transcription regulation</keyword>
<dbReference type="Pfam" id="PF00096">
    <property type="entry name" value="zf-C2H2"/>
    <property type="match status" value="1"/>
</dbReference>
<evidence type="ECO:0000256" key="6">
    <source>
        <dbReference type="ARBA" id="ARBA00023015"/>
    </source>
</evidence>
<feature type="domain" description="Zn(2)-C6 fungal-type" evidence="13">
    <location>
        <begin position="78"/>
        <end position="105"/>
    </location>
</feature>
<dbReference type="AlphaFoldDB" id="A0AAD6D779"/>
<dbReference type="PROSITE" id="PS50048">
    <property type="entry name" value="ZN2_CY6_FUNGAL_2"/>
    <property type="match status" value="1"/>
</dbReference>
<evidence type="ECO:0000256" key="8">
    <source>
        <dbReference type="ARBA" id="ARBA00023163"/>
    </source>
</evidence>
<keyword evidence="5" id="KW-0862">Zinc</keyword>
<keyword evidence="7" id="KW-0238">DNA-binding</keyword>
<name>A0AAD6D779_9EURO</name>
<evidence type="ECO:0000313" key="15">
    <source>
        <dbReference type="EMBL" id="KAJ5557054.1"/>
    </source>
</evidence>
<proteinExistence type="predicted"/>
<keyword evidence="4 10" id="KW-0863">Zinc-finger</keyword>
<dbReference type="SUPFAM" id="SSF57701">
    <property type="entry name" value="Zn2/Cys6 DNA-binding domain"/>
    <property type="match status" value="1"/>
</dbReference>
<feature type="region of interest" description="Disordered" evidence="11">
    <location>
        <begin position="109"/>
        <end position="128"/>
    </location>
</feature>
<dbReference type="Pfam" id="PF00172">
    <property type="entry name" value="Zn_clus"/>
    <property type="match status" value="1"/>
</dbReference>
<keyword evidence="9" id="KW-0539">Nucleus</keyword>
<evidence type="ECO:0000256" key="7">
    <source>
        <dbReference type="ARBA" id="ARBA00023125"/>
    </source>
</evidence>
<evidence type="ECO:0000256" key="4">
    <source>
        <dbReference type="ARBA" id="ARBA00022771"/>
    </source>
</evidence>
<dbReference type="InterPro" id="IPR013087">
    <property type="entry name" value="Znf_C2H2_type"/>
</dbReference>
<keyword evidence="12" id="KW-1133">Transmembrane helix</keyword>
<evidence type="ECO:0000256" key="12">
    <source>
        <dbReference type="SAM" id="Phobius"/>
    </source>
</evidence>
<dbReference type="CDD" id="cd00067">
    <property type="entry name" value="GAL4"/>
    <property type="match status" value="1"/>
</dbReference>
<dbReference type="InterPro" id="IPR051059">
    <property type="entry name" value="VerF-like"/>
</dbReference>
<dbReference type="PANTHER" id="PTHR40626">
    <property type="entry name" value="MIP31509P"/>
    <property type="match status" value="1"/>
</dbReference>
<dbReference type="Gene3D" id="4.10.240.10">
    <property type="entry name" value="Zn(2)-C6 fungal-type DNA-binding domain"/>
    <property type="match status" value="1"/>
</dbReference>